<dbReference type="InterPro" id="IPR050160">
    <property type="entry name" value="MHC/Immunoglobulin"/>
</dbReference>
<keyword evidence="7" id="KW-0732">Signal</keyword>
<evidence type="ECO:0000256" key="3">
    <source>
        <dbReference type="ARBA" id="ARBA00022989"/>
    </source>
</evidence>
<comment type="subcellular location">
    <subcellularLocation>
        <location evidence="1">Membrane</location>
        <topology evidence="1">Single-pass type I membrane protein</topology>
    </subcellularLocation>
</comment>
<dbReference type="Pfam" id="PF00969">
    <property type="entry name" value="MHC_II_beta"/>
    <property type="match status" value="1"/>
</dbReference>
<evidence type="ECO:0000256" key="5">
    <source>
        <dbReference type="ARBA" id="ARBA00023180"/>
    </source>
</evidence>
<dbReference type="InterPro" id="IPR000353">
    <property type="entry name" value="MHC_II_b_N"/>
</dbReference>
<proteinExistence type="predicted"/>
<keyword evidence="10" id="KW-1185">Reference proteome</keyword>
<comment type="caution">
    <text evidence="9">The sequence shown here is derived from an EMBL/GenBank/DDBJ whole genome shotgun (WGS) entry which is preliminary data.</text>
</comment>
<dbReference type="InterPro" id="IPR007110">
    <property type="entry name" value="Ig-like_dom"/>
</dbReference>
<evidence type="ECO:0000256" key="6">
    <source>
        <dbReference type="SAM" id="Phobius"/>
    </source>
</evidence>
<feature type="domain" description="Ig-like" evidence="8">
    <location>
        <begin position="115"/>
        <end position="196"/>
    </location>
</feature>
<dbReference type="Proteomes" id="UP001479290">
    <property type="component" value="Unassembled WGS sequence"/>
</dbReference>
<gene>
    <name evidence="9" type="ORF">ABG768_021655</name>
</gene>
<accession>A0AAW2AV02</accession>
<dbReference type="SMART" id="SM00407">
    <property type="entry name" value="IGc1"/>
    <property type="match status" value="1"/>
</dbReference>
<dbReference type="InterPro" id="IPR014745">
    <property type="entry name" value="MHC_II_a/b_N"/>
</dbReference>
<dbReference type="SUPFAM" id="SSF54452">
    <property type="entry name" value="MHC antigen-recognition domain"/>
    <property type="match status" value="1"/>
</dbReference>
<keyword evidence="6" id="KW-0472">Membrane</keyword>
<evidence type="ECO:0000259" key="8">
    <source>
        <dbReference type="PROSITE" id="PS50835"/>
    </source>
</evidence>
<evidence type="ECO:0000256" key="4">
    <source>
        <dbReference type="ARBA" id="ARBA00023157"/>
    </source>
</evidence>
<dbReference type="GO" id="GO:0042613">
    <property type="term" value="C:MHC class II protein complex"/>
    <property type="evidence" value="ECO:0007669"/>
    <property type="project" value="InterPro"/>
</dbReference>
<sequence>MSLLKHLSCHLILTLSVLTGADSADDFSIRWARCIFSSPDFSDMVYIDSFYFNKFLFTQFNSTLRRFVGFSEFGKRVAEIWNSGTFVQSERNGVSICQNILKSKVPPELFKAVKPKVKLISVMRAGGRHPVLMCSAYEFYPQHIKVSWLRDGKLMTSEVTSTMKLADGDWYYQIHSELEYSPKSGEKISCMVEHASFNKPMIYDWDPSLPERNKIAIGASGLVLGIIIAAAGLIYYRMKLAGQKCLHPHQSIINIH</sequence>
<keyword evidence="2 6" id="KW-0812">Transmembrane</keyword>
<keyword evidence="5" id="KW-0325">Glycoprotein</keyword>
<keyword evidence="4" id="KW-1015">Disulfide bond</keyword>
<keyword evidence="3 6" id="KW-1133">Transmembrane helix</keyword>
<dbReference type="PROSITE" id="PS50835">
    <property type="entry name" value="IG_LIKE"/>
    <property type="match status" value="1"/>
</dbReference>
<feature type="chain" id="PRO_5043396763" description="Ig-like domain-containing protein" evidence="7">
    <location>
        <begin position="24"/>
        <end position="256"/>
    </location>
</feature>
<evidence type="ECO:0000256" key="7">
    <source>
        <dbReference type="SAM" id="SignalP"/>
    </source>
</evidence>
<dbReference type="InterPro" id="IPR003597">
    <property type="entry name" value="Ig_C1-set"/>
</dbReference>
<dbReference type="Pfam" id="PF07654">
    <property type="entry name" value="C1-set"/>
    <property type="match status" value="1"/>
</dbReference>
<dbReference type="PANTHER" id="PTHR19944">
    <property type="entry name" value="MHC CLASS II-RELATED"/>
    <property type="match status" value="1"/>
</dbReference>
<organism evidence="9 10">
    <name type="scientific">Culter alburnus</name>
    <name type="common">Topmouth culter</name>
    <dbReference type="NCBI Taxonomy" id="194366"/>
    <lineage>
        <taxon>Eukaryota</taxon>
        <taxon>Metazoa</taxon>
        <taxon>Chordata</taxon>
        <taxon>Craniata</taxon>
        <taxon>Vertebrata</taxon>
        <taxon>Euteleostomi</taxon>
        <taxon>Actinopterygii</taxon>
        <taxon>Neopterygii</taxon>
        <taxon>Teleostei</taxon>
        <taxon>Ostariophysi</taxon>
        <taxon>Cypriniformes</taxon>
        <taxon>Xenocyprididae</taxon>
        <taxon>Xenocypridinae</taxon>
        <taxon>Culter</taxon>
    </lineage>
</organism>
<reference evidence="9 10" key="1">
    <citation type="submission" date="2024-05" db="EMBL/GenBank/DDBJ databases">
        <title>A high-quality chromosomal-level genome assembly of Topmouth culter (Culter alburnus).</title>
        <authorList>
            <person name="Zhao H."/>
        </authorList>
    </citation>
    <scope>NUCLEOTIDE SEQUENCE [LARGE SCALE GENOMIC DNA]</scope>
    <source>
        <strain evidence="9">CATC2023</strain>
        <tissue evidence="9">Muscle</tissue>
    </source>
</reference>
<dbReference type="EMBL" id="JAWDJR010000004">
    <property type="protein sequence ID" value="KAK9976450.1"/>
    <property type="molecule type" value="Genomic_DNA"/>
</dbReference>
<dbReference type="InterPro" id="IPR036179">
    <property type="entry name" value="Ig-like_dom_sf"/>
</dbReference>
<dbReference type="PANTHER" id="PTHR19944:SF99">
    <property type="entry name" value="HLA CLASS II HISTOCOMPATIBILITY ANTIGEN, DRB1 BETA CHAIN"/>
    <property type="match status" value="1"/>
</dbReference>
<dbReference type="Gene3D" id="3.10.320.10">
    <property type="entry name" value="Class II Histocompatibility Antigen, M Beta Chain, Chain B, domain 1"/>
    <property type="match status" value="1"/>
</dbReference>
<protein>
    <recommendedName>
        <fullName evidence="8">Ig-like domain-containing protein</fullName>
    </recommendedName>
</protein>
<feature type="transmembrane region" description="Helical" evidence="6">
    <location>
        <begin position="215"/>
        <end position="236"/>
    </location>
</feature>
<name>A0AAW2AV02_CULAL</name>
<dbReference type="SUPFAM" id="SSF48726">
    <property type="entry name" value="Immunoglobulin"/>
    <property type="match status" value="1"/>
</dbReference>
<evidence type="ECO:0000256" key="1">
    <source>
        <dbReference type="ARBA" id="ARBA00004479"/>
    </source>
</evidence>
<dbReference type="Gene3D" id="2.60.40.10">
    <property type="entry name" value="Immunoglobulins"/>
    <property type="match status" value="1"/>
</dbReference>
<feature type="signal peptide" evidence="7">
    <location>
        <begin position="1"/>
        <end position="23"/>
    </location>
</feature>
<dbReference type="InterPro" id="IPR013783">
    <property type="entry name" value="Ig-like_fold"/>
</dbReference>
<dbReference type="GO" id="GO:0006955">
    <property type="term" value="P:immune response"/>
    <property type="evidence" value="ECO:0007669"/>
    <property type="project" value="InterPro"/>
</dbReference>
<evidence type="ECO:0000313" key="9">
    <source>
        <dbReference type="EMBL" id="KAK9976450.1"/>
    </source>
</evidence>
<dbReference type="InterPro" id="IPR011162">
    <property type="entry name" value="MHC_I/II-like_Ag-recog"/>
</dbReference>
<dbReference type="AlphaFoldDB" id="A0AAW2AV02"/>
<evidence type="ECO:0000256" key="2">
    <source>
        <dbReference type="ARBA" id="ARBA00022692"/>
    </source>
</evidence>
<dbReference type="GO" id="GO:0019882">
    <property type="term" value="P:antigen processing and presentation"/>
    <property type="evidence" value="ECO:0007669"/>
    <property type="project" value="InterPro"/>
</dbReference>
<evidence type="ECO:0000313" key="10">
    <source>
        <dbReference type="Proteomes" id="UP001479290"/>
    </source>
</evidence>
<dbReference type="SMART" id="SM00921">
    <property type="entry name" value="MHC_II_beta"/>
    <property type="match status" value="1"/>
</dbReference>